<dbReference type="Pfam" id="PF07973">
    <property type="entry name" value="tRNA_SAD"/>
    <property type="match status" value="1"/>
</dbReference>
<comment type="catalytic activity">
    <reaction evidence="13 14">
        <text>tRNA(Ala) + L-alanine + ATP = L-alanyl-tRNA(Ala) + AMP + diphosphate</text>
        <dbReference type="Rhea" id="RHEA:12540"/>
        <dbReference type="Rhea" id="RHEA-COMP:9657"/>
        <dbReference type="Rhea" id="RHEA-COMP:9923"/>
        <dbReference type="ChEBI" id="CHEBI:30616"/>
        <dbReference type="ChEBI" id="CHEBI:33019"/>
        <dbReference type="ChEBI" id="CHEBI:57972"/>
        <dbReference type="ChEBI" id="CHEBI:78442"/>
        <dbReference type="ChEBI" id="CHEBI:78497"/>
        <dbReference type="ChEBI" id="CHEBI:456215"/>
        <dbReference type="EC" id="6.1.1.7"/>
    </reaction>
</comment>
<dbReference type="InterPro" id="IPR018162">
    <property type="entry name" value="Ala-tRNA-ligase_IIc_anticod-bd"/>
</dbReference>
<dbReference type="InterPro" id="IPR045864">
    <property type="entry name" value="aa-tRNA-synth_II/BPL/LPL"/>
</dbReference>
<dbReference type="SUPFAM" id="SSF101353">
    <property type="entry name" value="Putative anticodon-binding domain of alanyl-tRNA synthetase (AlaRS)"/>
    <property type="match status" value="1"/>
</dbReference>
<dbReference type="PANTHER" id="PTHR11777:SF9">
    <property type="entry name" value="ALANINE--TRNA LIGASE, CYTOPLASMIC"/>
    <property type="match status" value="1"/>
</dbReference>
<dbReference type="KEGG" id="mds:MDIS_01175"/>
<dbReference type="SUPFAM" id="SSF55681">
    <property type="entry name" value="Class II aaRS and biotin synthetases"/>
    <property type="match status" value="1"/>
</dbReference>
<dbReference type="GO" id="GO:0006419">
    <property type="term" value="P:alanyl-tRNA aminoacylation"/>
    <property type="evidence" value="ECO:0007669"/>
    <property type="project" value="UniProtKB-UniRule"/>
</dbReference>
<comment type="function">
    <text evidence="12 14">Catalyzes the attachment of alanine to tRNA(Ala) in a two-step reaction: alanine is first activated by ATP to form Ala-AMP and then transferred to the acceptor end of tRNA(Ala). Also edits incorrectly charged Ser-tRNA(Ala) and Gly-tRNA(Ala) via its editing domain.</text>
</comment>
<dbReference type="InterPro" id="IPR018165">
    <property type="entry name" value="Ala-tRNA-synth_IIc_core"/>
</dbReference>
<keyword evidence="9 14" id="KW-0694">RNA-binding</keyword>
<keyword evidence="7 14" id="KW-0862">Zinc</keyword>
<feature type="domain" description="Alanyl-transfer RNA synthetases family profile" evidence="15">
    <location>
        <begin position="4"/>
        <end position="708"/>
    </location>
</feature>
<dbReference type="GO" id="GO:0005829">
    <property type="term" value="C:cytosol"/>
    <property type="evidence" value="ECO:0007669"/>
    <property type="project" value="TreeGrafter"/>
</dbReference>
<keyword evidence="11 14" id="KW-0030">Aminoacyl-tRNA synthetase</keyword>
<dbReference type="SUPFAM" id="SSF50447">
    <property type="entry name" value="Translation proteins"/>
    <property type="match status" value="1"/>
</dbReference>
<dbReference type="Pfam" id="PF02272">
    <property type="entry name" value="DHHA1"/>
    <property type="match status" value="1"/>
</dbReference>
<evidence type="ECO:0000256" key="11">
    <source>
        <dbReference type="ARBA" id="ARBA00023146"/>
    </source>
</evidence>
<keyword evidence="4 14" id="KW-0436">Ligase</keyword>
<evidence type="ECO:0000256" key="10">
    <source>
        <dbReference type="ARBA" id="ARBA00022917"/>
    </source>
</evidence>
<dbReference type="PANTHER" id="PTHR11777">
    <property type="entry name" value="ALANYL-TRNA SYNTHETASE"/>
    <property type="match status" value="1"/>
</dbReference>
<dbReference type="GO" id="GO:0000049">
    <property type="term" value="F:tRNA binding"/>
    <property type="evidence" value="ECO:0007669"/>
    <property type="project" value="UniProtKB-KW"/>
</dbReference>
<dbReference type="InterPro" id="IPR012947">
    <property type="entry name" value="tRNA_SAD"/>
</dbReference>
<organism evidence="16 17">
    <name type="scientific">Mesomycoplasma dispar</name>
    <dbReference type="NCBI Taxonomy" id="86660"/>
    <lineage>
        <taxon>Bacteria</taxon>
        <taxon>Bacillati</taxon>
        <taxon>Mycoplasmatota</taxon>
        <taxon>Mycoplasmoidales</taxon>
        <taxon>Metamycoplasmataceae</taxon>
        <taxon>Mesomycoplasma</taxon>
    </lineage>
</organism>
<evidence type="ECO:0000256" key="2">
    <source>
        <dbReference type="ARBA" id="ARBA00022490"/>
    </source>
</evidence>
<dbReference type="Gene3D" id="3.10.310.40">
    <property type="match status" value="1"/>
</dbReference>
<dbReference type="Gene3D" id="2.40.30.130">
    <property type="match status" value="1"/>
</dbReference>
<dbReference type="InterPro" id="IPR018164">
    <property type="entry name" value="Ala-tRNA-synth_IIc_N"/>
</dbReference>
<keyword evidence="8 14" id="KW-0067">ATP-binding</keyword>
<evidence type="ECO:0000256" key="7">
    <source>
        <dbReference type="ARBA" id="ARBA00022833"/>
    </source>
</evidence>
<evidence type="ECO:0000256" key="6">
    <source>
        <dbReference type="ARBA" id="ARBA00022741"/>
    </source>
</evidence>
<evidence type="ECO:0000256" key="13">
    <source>
        <dbReference type="ARBA" id="ARBA00048300"/>
    </source>
</evidence>
<comment type="domain">
    <text evidence="14">Consists of three domains; the N-terminal catalytic domain, the editing domain and the C-terminal C-Ala domain. The editing domain removes incorrectly charged amino acids, while the C-Ala domain, along with tRNA(Ala), serves as a bridge to cooperatively bring together the editing and aminoacylation centers thus stimulating deacylation of misacylated tRNAs.</text>
</comment>
<dbReference type="HAMAP" id="MF_00036_B">
    <property type="entry name" value="Ala_tRNA_synth_B"/>
    <property type="match status" value="1"/>
</dbReference>
<dbReference type="InterPro" id="IPR002318">
    <property type="entry name" value="Ala-tRNA-lgiase_IIc"/>
</dbReference>
<keyword evidence="3 14" id="KW-0820">tRNA-binding</keyword>
<dbReference type="CDD" id="cd00673">
    <property type="entry name" value="AlaRS_core"/>
    <property type="match status" value="1"/>
</dbReference>
<dbReference type="EMBL" id="LR214971">
    <property type="protein sequence ID" value="VEU61443.1"/>
    <property type="molecule type" value="Genomic_DNA"/>
</dbReference>
<name>A0AAJ5NL52_9BACT</name>
<dbReference type="InterPro" id="IPR003156">
    <property type="entry name" value="DHHA1_dom"/>
</dbReference>
<keyword evidence="10 14" id="KW-0648">Protein biosynthesis</keyword>
<dbReference type="Proteomes" id="UP000289629">
    <property type="component" value="Chromosome"/>
</dbReference>
<dbReference type="PRINTS" id="PR00980">
    <property type="entry name" value="TRNASYNTHALA"/>
</dbReference>
<evidence type="ECO:0000256" key="4">
    <source>
        <dbReference type="ARBA" id="ARBA00022598"/>
    </source>
</evidence>
<accession>A0AAJ5NL52</accession>
<evidence type="ECO:0000313" key="16">
    <source>
        <dbReference type="EMBL" id="VEU61443.1"/>
    </source>
</evidence>
<dbReference type="AlphaFoldDB" id="A0AAJ5NL52"/>
<dbReference type="InterPro" id="IPR018163">
    <property type="entry name" value="Thr/Ala-tRNA-synth_IIc_edit"/>
</dbReference>
<protein>
    <recommendedName>
        <fullName evidence="14">Alanine--tRNA ligase</fullName>
        <ecNumber evidence="14">6.1.1.7</ecNumber>
    </recommendedName>
    <alternativeName>
        <fullName evidence="14">Alanyl-tRNA synthetase</fullName>
        <shortName evidence="14">AlaRS</shortName>
    </alternativeName>
</protein>
<evidence type="ECO:0000256" key="9">
    <source>
        <dbReference type="ARBA" id="ARBA00022884"/>
    </source>
</evidence>
<evidence type="ECO:0000256" key="5">
    <source>
        <dbReference type="ARBA" id="ARBA00022723"/>
    </source>
</evidence>
<reference evidence="16 17" key="1">
    <citation type="submission" date="2019-01" db="EMBL/GenBank/DDBJ databases">
        <authorList>
            <consortium name="Pathogen Informatics"/>
        </authorList>
    </citation>
    <scope>NUCLEOTIDE SEQUENCE [LARGE SCALE GENOMIC DNA]</scope>
    <source>
        <strain evidence="16 17">NCTC10125</strain>
    </source>
</reference>
<evidence type="ECO:0000256" key="12">
    <source>
        <dbReference type="ARBA" id="ARBA00024779"/>
    </source>
</evidence>
<dbReference type="Gene3D" id="3.30.930.10">
    <property type="entry name" value="Bira Bifunctional Protein, Domain 2"/>
    <property type="match status" value="1"/>
</dbReference>
<dbReference type="InterPro" id="IPR050058">
    <property type="entry name" value="Ala-tRNA_ligase"/>
</dbReference>
<proteinExistence type="inferred from homology"/>
<dbReference type="RefSeq" id="WP_044635270.1">
    <property type="nucleotide sequence ID" value="NZ_CP007229.1"/>
</dbReference>
<dbReference type="SMART" id="SM00863">
    <property type="entry name" value="tRNA_SAD"/>
    <property type="match status" value="1"/>
</dbReference>
<keyword evidence="2 14" id="KW-0963">Cytoplasm</keyword>
<dbReference type="Pfam" id="PF01411">
    <property type="entry name" value="tRNA-synt_2c"/>
    <property type="match status" value="1"/>
</dbReference>
<comment type="similarity">
    <text evidence="1 14">Belongs to the class-II aminoacyl-tRNA synthetase family.</text>
</comment>
<feature type="binding site" evidence="14">
    <location>
        <position position="560"/>
    </location>
    <ligand>
        <name>Zn(2+)</name>
        <dbReference type="ChEBI" id="CHEBI:29105"/>
    </ligand>
</feature>
<gene>
    <name evidence="14 16" type="primary">alaS</name>
    <name evidence="16" type="ORF">NCTC10125_00228</name>
</gene>
<dbReference type="GO" id="GO:0004813">
    <property type="term" value="F:alanine-tRNA ligase activity"/>
    <property type="evidence" value="ECO:0007669"/>
    <property type="project" value="UniProtKB-UniRule"/>
</dbReference>
<evidence type="ECO:0000259" key="15">
    <source>
        <dbReference type="PROSITE" id="PS50860"/>
    </source>
</evidence>
<dbReference type="InterPro" id="IPR009000">
    <property type="entry name" value="Transl_B-barrel_sf"/>
</dbReference>
<evidence type="ECO:0000256" key="14">
    <source>
        <dbReference type="HAMAP-Rule" id="MF_00036"/>
    </source>
</evidence>
<feature type="binding site" evidence="14">
    <location>
        <position position="564"/>
    </location>
    <ligand>
        <name>Zn(2+)</name>
        <dbReference type="ChEBI" id="CHEBI:29105"/>
    </ligand>
</feature>
<evidence type="ECO:0000256" key="3">
    <source>
        <dbReference type="ARBA" id="ARBA00022555"/>
    </source>
</evidence>
<evidence type="ECO:0000256" key="8">
    <source>
        <dbReference type="ARBA" id="ARBA00022840"/>
    </source>
</evidence>
<dbReference type="FunFam" id="3.30.930.10:FF:000046">
    <property type="entry name" value="Alanine--tRNA ligase"/>
    <property type="match status" value="1"/>
</dbReference>
<dbReference type="SUPFAM" id="SSF55186">
    <property type="entry name" value="ThrRS/AlaRS common domain"/>
    <property type="match status" value="1"/>
</dbReference>
<dbReference type="InterPro" id="IPR023033">
    <property type="entry name" value="Ala_tRNA_ligase_euk/bac"/>
</dbReference>
<dbReference type="GO" id="GO:0002161">
    <property type="term" value="F:aminoacyl-tRNA deacylase activity"/>
    <property type="evidence" value="ECO:0007669"/>
    <property type="project" value="TreeGrafter"/>
</dbReference>
<comment type="cofactor">
    <cofactor evidence="14">
        <name>Zn(2+)</name>
        <dbReference type="ChEBI" id="CHEBI:29105"/>
    </cofactor>
    <text evidence="14">Binds 1 zinc ion per subunit.</text>
</comment>
<feature type="binding site" evidence="14">
    <location>
        <position position="665"/>
    </location>
    <ligand>
        <name>Zn(2+)</name>
        <dbReference type="ChEBI" id="CHEBI:29105"/>
    </ligand>
</feature>
<dbReference type="GO" id="GO:0005524">
    <property type="term" value="F:ATP binding"/>
    <property type="evidence" value="ECO:0007669"/>
    <property type="project" value="UniProtKB-UniRule"/>
</dbReference>
<dbReference type="FunFam" id="3.30.980.10:FF:000004">
    <property type="entry name" value="Alanine--tRNA ligase, cytoplasmic"/>
    <property type="match status" value="1"/>
</dbReference>
<evidence type="ECO:0000256" key="1">
    <source>
        <dbReference type="ARBA" id="ARBA00008226"/>
    </source>
</evidence>
<dbReference type="NCBIfam" id="TIGR00344">
    <property type="entry name" value="alaS"/>
    <property type="match status" value="1"/>
</dbReference>
<dbReference type="EC" id="6.1.1.7" evidence="14"/>
<dbReference type="Gene3D" id="3.30.980.10">
    <property type="entry name" value="Threonyl-trna Synthetase, Chain A, domain 2"/>
    <property type="match status" value="1"/>
</dbReference>
<comment type="subcellular location">
    <subcellularLocation>
        <location evidence="14">Cytoplasm</location>
    </subcellularLocation>
</comment>
<evidence type="ECO:0000313" key="17">
    <source>
        <dbReference type="Proteomes" id="UP000289629"/>
    </source>
</evidence>
<keyword evidence="5 14" id="KW-0479">Metal-binding</keyword>
<dbReference type="PROSITE" id="PS50860">
    <property type="entry name" value="AA_TRNA_LIGASE_II_ALA"/>
    <property type="match status" value="1"/>
</dbReference>
<keyword evidence="6 14" id="KW-0547">Nucleotide-binding</keyword>
<feature type="binding site" evidence="14">
    <location>
        <position position="669"/>
    </location>
    <ligand>
        <name>Zn(2+)</name>
        <dbReference type="ChEBI" id="CHEBI:29105"/>
    </ligand>
</feature>
<sequence>MKKLSASEIRQLWIDFFQEKNHLFIESKPLVPQNDDSLLWINSGVATLKDYFTGKKIPPSKRLVNSQKALRTNDIENVGVTSRHHTLFEMLGNFSIGDYFKTEAIDFAYEFLVKRLELDPEKLFITYYDGDDLTFEKWKNLGFSKEKLIPGNRKTNFWDLGQGPCGPCTEIYFDRGEKFDSRGSELIKNEIENDRFIEIWNIVFSEFNNDGQQNYVPLKSKNIDTGAGFERIVSILQEGPTNYDTDLFLPIIAEIEKNTDFRYDINNYFLKKPAQTAINTSFRVIADHIRAITFAINDGVMPSNLHRGYIIRRLIRRSYWNGKKLGINQPFLFKLVEIVGKTLEYNFDIPKISKIIQQEEENFAKTLEIGHNLLQNELKISKNSIKPEIVFKLFETYGFPPELTKEILLEHNIEFSLDSLIEFQEKHAEISRAKTAKGMEKVIGSLDQVQGKISDFVGYDSQKVEAKISFLANENDEISESNSENLSYAIFDRTPFYATAGGQKHDQGWIIQDNEKIEILNVFKDKFLNNVHVFRGKVYKNGPVFLIVNSENRIKLERNHSATHLLFASLRAQFGSQIKQLGSDNNENRLTFDFPFSQKPSQEEIQTVENRVNSYIKQEINRKYLITDIGEAQKLNAIMTLEESEYMDPNSLRLVMFPGITTDLCGGTHIENTKLIEKFTILSCQSKGSGIYRIRAVSSWEEYNKFLKEKITEINFKISTLVSKVQKIEPNFNLNLPDSSDLKQQFSELGKIEKNLKDYYKQILKLKANQLNFELDLNNLIEINGVNFYLDFDFSFPNLKQSAATLRQKNPKTSFVLASNFENDNYLITVSSSILKSDLILNKILEIYDGSGGGNAKIAQGKIGKKPEKETIIQLLWKISSEF</sequence>
<dbReference type="GO" id="GO:0008270">
    <property type="term" value="F:zinc ion binding"/>
    <property type="evidence" value="ECO:0007669"/>
    <property type="project" value="UniProtKB-UniRule"/>
</dbReference>